<keyword evidence="1" id="KW-0812">Transmembrane</keyword>
<keyword evidence="1" id="KW-0472">Membrane</keyword>
<dbReference type="InterPro" id="IPR003832">
    <property type="entry name" value="DUF212"/>
</dbReference>
<dbReference type="Pfam" id="PF02681">
    <property type="entry name" value="DUF212"/>
    <property type="match status" value="1"/>
</dbReference>
<accession>A0A9D1CQ72</accession>
<dbReference type="Proteomes" id="UP000886887">
    <property type="component" value="Unassembled WGS sequence"/>
</dbReference>
<evidence type="ECO:0000256" key="1">
    <source>
        <dbReference type="SAM" id="Phobius"/>
    </source>
</evidence>
<feature type="transmembrane region" description="Helical" evidence="1">
    <location>
        <begin position="163"/>
        <end position="185"/>
    </location>
</feature>
<dbReference type="EMBL" id="DVFJ01000015">
    <property type="protein sequence ID" value="HIQ71586.1"/>
    <property type="molecule type" value="Genomic_DNA"/>
</dbReference>
<keyword evidence="1" id="KW-1133">Transmembrane helix</keyword>
<dbReference type="AlphaFoldDB" id="A0A9D1CQ72"/>
<feature type="transmembrane region" description="Helical" evidence="1">
    <location>
        <begin position="50"/>
        <end position="72"/>
    </location>
</feature>
<name>A0A9D1CQ72_9FIRM</name>
<dbReference type="PANTHER" id="PTHR31446:SF29">
    <property type="entry name" value="ACID PHOSPHATASE_VANADIUM-DEPENDENT HALOPEROXIDASE-RELATED PROTEIN"/>
    <property type="match status" value="1"/>
</dbReference>
<evidence type="ECO:0000313" key="2">
    <source>
        <dbReference type="EMBL" id="HIQ71586.1"/>
    </source>
</evidence>
<proteinExistence type="predicted"/>
<reference evidence="2" key="1">
    <citation type="submission" date="2020-10" db="EMBL/GenBank/DDBJ databases">
        <authorList>
            <person name="Gilroy R."/>
        </authorList>
    </citation>
    <scope>NUCLEOTIDE SEQUENCE</scope>
    <source>
        <strain evidence="2">ChiSxjej2B14-6234</strain>
    </source>
</reference>
<reference evidence="2" key="2">
    <citation type="journal article" date="2021" name="PeerJ">
        <title>Extensive microbial diversity within the chicken gut microbiome revealed by metagenomics and culture.</title>
        <authorList>
            <person name="Gilroy R."/>
            <person name="Ravi A."/>
            <person name="Getino M."/>
            <person name="Pursley I."/>
            <person name="Horton D.L."/>
            <person name="Alikhan N.F."/>
            <person name="Baker D."/>
            <person name="Gharbi K."/>
            <person name="Hall N."/>
            <person name="Watson M."/>
            <person name="Adriaenssens E.M."/>
            <person name="Foster-Nyarko E."/>
            <person name="Jarju S."/>
            <person name="Secka A."/>
            <person name="Antonio M."/>
            <person name="Oren A."/>
            <person name="Chaudhuri R.R."/>
            <person name="La Ragione R."/>
            <person name="Hildebrand F."/>
            <person name="Pallen M.J."/>
        </authorList>
    </citation>
    <scope>NUCLEOTIDE SEQUENCE</scope>
    <source>
        <strain evidence="2">ChiSxjej2B14-6234</strain>
    </source>
</reference>
<comment type="caution">
    <text evidence="2">The sequence shown here is derived from an EMBL/GenBank/DDBJ whole genome shotgun (WGS) entry which is preliminary data.</text>
</comment>
<feature type="transmembrane region" description="Helical" evidence="1">
    <location>
        <begin position="110"/>
        <end position="128"/>
    </location>
</feature>
<dbReference type="PANTHER" id="PTHR31446">
    <property type="entry name" value="ACID PHOSPHATASE/VANADIUM-DEPENDENT HALOPEROXIDASE-RELATED PROTEIN"/>
    <property type="match status" value="1"/>
</dbReference>
<sequence>MRSGRRRSHRWISLANRRTICVPLCKICAPAAHKEGTTVETVFEAFENRILWAGLTAWLAAQVIKVLLTLVLQKRFDVHRLMGAGGMPSSHSAFVCAITTAIGFHNGATSSIFALSVCFTLIVMYDAAGVRRAAGRQAAVLNRIVEDMFKSGQGWDEEKLKELIGHTPVQVAAGALLGVLIGVLLG</sequence>
<protein>
    <submittedName>
        <fullName evidence="2">Divergent PAP2 family protein</fullName>
    </submittedName>
</protein>
<evidence type="ECO:0000313" key="3">
    <source>
        <dbReference type="Proteomes" id="UP000886887"/>
    </source>
</evidence>
<organism evidence="2 3">
    <name type="scientific">Candidatus Onthenecus intestinigallinarum</name>
    <dbReference type="NCBI Taxonomy" id="2840875"/>
    <lineage>
        <taxon>Bacteria</taxon>
        <taxon>Bacillati</taxon>
        <taxon>Bacillota</taxon>
        <taxon>Clostridia</taxon>
        <taxon>Eubacteriales</taxon>
        <taxon>Candidatus Onthenecus</taxon>
    </lineage>
</organism>
<gene>
    <name evidence="2" type="ORF">IAB73_05185</name>
</gene>